<evidence type="ECO:0000313" key="3">
    <source>
        <dbReference type="EMBL" id="CBV41764.2"/>
    </source>
</evidence>
<reference evidence="4" key="1">
    <citation type="journal article" date="2011" name="Environ. Microbiol.">
        <title>A blueprint of ectoine metabolism from the genome of the industrial producer Halomonas elongata DSM 2581(T).</title>
        <authorList>
            <person name="Schwibbert K."/>
            <person name="Marin-Sanguino A."/>
            <person name="Bagyan I."/>
            <person name="Heidrich G."/>
            <person name="Lentzen G."/>
            <person name="Seitz H."/>
            <person name="Rampp M."/>
            <person name="Schuster S.C."/>
            <person name="Klenk H.P."/>
            <person name="Pfeiffer F."/>
            <person name="Oesterhelt D."/>
            <person name="Kunte H.J."/>
        </authorList>
    </citation>
    <scope>NUCLEOTIDE SEQUENCE [LARGE SCALE GENOMIC DNA]</scope>
    <source>
        <strain evidence="4">ATCC 33173 / DSM 2581 / NBRC 15536 / NCIMB 2198 / 1H9</strain>
    </source>
</reference>
<name>E1V8Y9_HALED</name>
<dbReference type="SMART" id="SM00028">
    <property type="entry name" value="TPR"/>
    <property type="match status" value="5"/>
</dbReference>
<organism evidence="3 4">
    <name type="scientific">Halomonas elongata (strain ATCC 33173 / DSM 2581 / NBRC 15536 / NCIMB 2198 / 1H9)</name>
    <dbReference type="NCBI Taxonomy" id="768066"/>
    <lineage>
        <taxon>Bacteria</taxon>
        <taxon>Pseudomonadati</taxon>
        <taxon>Pseudomonadota</taxon>
        <taxon>Gammaproteobacteria</taxon>
        <taxon>Oceanospirillales</taxon>
        <taxon>Halomonadaceae</taxon>
        <taxon>Halomonas</taxon>
    </lineage>
</organism>
<evidence type="ECO:0000256" key="2">
    <source>
        <dbReference type="ARBA" id="ARBA00022803"/>
    </source>
</evidence>
<dbReference type="PANTHER" id="PTHR45586:SF1">
    <property type="entry name" value="LIPOPOLYSACCHARIDE ASSEMBLY PROTEIN B"/>
    <property type="match status" value="1"/>
</dbReference>
<dbReference type="eggNOG" id="COG3071">
    <property type="taxonomic scope" value="Bacteria"/>
</dbReference>
<dbReference type="Proteomes" id="UP000008707">
    <property type="component" value="Chromosome"/>
</dbReference>
<dbReference type="STRING" id="768066.HELO_1880"/>
<sequence>MSRGFFMTRAHRHPLAVLGLAMMLGSCQTLPSDAPLADPLASAPPITQGLDARGLSTLLVAELAGQRGDYQRASRGYLESAERYAAANLAERATLAARFDEDSEQLERAARRWQQLAPGDTAPARLLADLAAQKGDWDEALTRHLDIIELHGSRDLVPFLESALEAGAPPAPLLARLRDFPATPQTRHDIELATALLEAANGLTTSARQRLARLADEAPEQPGLWRIRAAVSLDAGAPDHAETMARRGLEHTPGDPRLILLLAQAEIRQGNITAAEANTDALLEDHGDSPDLRQALAQLYLEEGHTSPARRLLLPLTDDDATPSTVFLMLGAIAEEEGEIDNALLYYRQVPEGSNFLTARASAARMLFEHDRASDARTFLRIERLRHPGDAPALFSLEANLLDETGAKAQADALLDQAVDAYPENAQLRYQRAMRAFRHGDLAAMERDLRTLIDQNPENADALNALGYTLADMNIEDRLDEARELIEHAHELAPNNPAIHDSMGWVRYRQGDPEAALPWLERAWSEMPDQEVAAHLIEVLWRLDHRDRARELLQQARQRFETHPRIDDLLERLPELAR</sequence>
<dbReference type="eggNOG" id="COG0457">
    <property type="taxonomic scope" value="Bacteria"/>
</dbReference>
<dbReference type="EMBL" id="FN869568">
    <property type="protein sequence ID" value="CBV41764.2"/>
    <property type="molecule type" value="Genomic_DNA"/>
</dbReference>
<gene>
    <name evidence="3" type="ordered locus">HELO_1880</name>
</gene>
<dbReference type="AlphaFoldDB" id="E1V8Y9"/>
<dbReference type="InterPro" id="IPR019734">
    <property type="entry name" value="TPR_rpt"/>
</dbReference>
<keyword evidence="2" id="KW-0802">TPR repeat</keyword>
<dbReference type="PROSITE" id="PS51257">
    <property type="entry name" value="PROKAR_LIPOPROTEIN"/>
    <property type="match status" value="1"/>
</dbReference>
<protein>
    <submittedName>
        <fullName evidence="3">TPR domain protein</fullName>
    </submittedName>
</protein>
<dbReference type="InterPro" id="IPR011990">
    <property type="entry name" value="TPR-like_helical_dom_sf"/>
</dbReference>
<evidence type="ECO:0000313" key="4">
    <source>
        <dbReference type="Proteomes" id="UP000008707"/>
    </source>
</evidence>
<dbReference type="OrthoDB" id="9766710at2"/>
<dbReference type="Pfam" id="PF14559">
    <property type="entry name" value="TPR_19"/>
    <property type="match status" value="2"/>
</dbReference>
<evidence type="ECO:0000256" key="1">
    <source>
        <dbReference type="ARBA" id="ARBA00022737"/>
    </source>
</evidence>
<accession>E1V8Y9</accession>
<dbReference type="Pfam" id="PF13432">
    <property type="entry name" value="TPR_16"/>
    <property type="match status" value="1"/>
</dbReference>
<dbReference type="Gene3D" id="1.25.40.10">
    <property type="entry name" value="Tetratricopeptide repeat domain"/>
    <property type="match status" value="2"/>
</dbReference>
<dbReference type="InterPro" id="IPR051012">
    <property type="entry name" value="CellSynth/LPSAsmb/PSIAsmb"/>
</dbReference>
<dbReference type="KEGG" id="hel:HELO_1880"/>
<proteinExistence type="predicted"/>
<keyword evidence="1" id="KW-0677">Repeat</keyword>
<dbReference type="SUPFAM" id="SSF48452">
    <property type="entry name" value="TPR-like"/>
    <property type="match status" value="2"/>
</dbReference>
<dbReference type="PANTHER" id="PTHR45586">
    <property type="entry name" value="TPR REPEAT-CONTAINING PROTEIN PA4667"/>
    <property type="match status" value="1"/>
</dbReference>